<dbReference type="InterPro" id="IPR019328">
    <property type="entry name" value="PIGH-H_dom"/>
</dbReference>
<dbReference type="InterPro" id="IPR044215">
    <property type="entry name" value="PIG-H"/>
</dbReference>
<keyword evidence="6" id="KW-1185">Reference proteome</keyword>
<evidence type="ECO:0000256" key="1">
    <source>
        <dbReference type="ARBA" id="ARBA00004687"/>
    </source>
</evidence>
<dbReference type="AlphaFoldDB" id="A0AAV2DNN0"/>
<dbReference type="EMBL" id="OZ034816">
    <property type="protein sequence ID" value="CAL1375032.1"/>
    <property type="molecule type" value="Genomic_DNA"/>
</dbReference>
<proteinExistence type="inferred from homology"/>
<evidence type="ECO:0000256" key="3">
    <source>
        <dbReference type="SAM" id="Phobius"/>
    </source>
</evidence>
<dbReference type="Pfam" id="PF10181">
    <property type="entry name" value="PIG-H"/>
    <property type="match status" value="1"/>
</dbReference>
<name>A0AAV2DNN0_9ROSI</name>
<dbReference type="GO" id="GO:0000506">
    <property type="term" value="C:glycosylphosphatidylinositol-N-acetylglucosaminyltransferase (GPI-GnT) complex"/>
    <property type="evidence" value="ECO:0007669"/>
    <property type="project" value="InterPro"/>
</dbReference>
<comment type="similarity">
    <text evidence="2">Belongs to the PIGH family.</text>
</comment>
<organism evidence="5 6">
    <name type="scientific">Linum trigynum</name>
    <dbReference type="NCBI Taxonomy" id="586398"/>
    <lineage>
        <taxon>Eukaryota</taxon>
        <taxon>Viridiplantae</taxon>
        <taxon>Streptophyta</taxon>
        <taxon>Embryophyta</taxon>
        <taxon>Tracheophyta</taxon>
        <taxon>Spermatophyta</taxon>
        <taxon>Magnoliopsida</taxon>
        <taxon>eudicotyledons</taxon>
        <taxon>Gunneridae</taxon>
        <taxon>Pentapetalae</taxon>
        <taxon>rosids</taxon>
        <taxon>fabids</taxon>
        <taxon>Malpighiales</taxon>
        <taxon>Linaceae</taxon>
        <taxon>Linum</taxon>
    </lineage>
</organism>
<evidence type="ECO:0000313" key="6">
    <source>
        <dbReference type="Proteomes" id="UP001497516"/>
    </source>
</evidence>
<comment type="pathway">
    <text evidence="1">Glycolipid biosynthesis; glycosylphosphatidylinositol-anchor biosynthesis.</text>
</comment>
<protein>
    <recommendedName>
        <fullName evidence="4">Phosphatidylinositol N-acetylglucosaminyltransferase subunit H conserved domain-containing protein</fullName>
    </recommendedName>
</protein>
<dbReference type="GO" id="GO:0006506">
    <property type="term" value="P:GPI anchor biosynthetic process"/>
    <property type="evidence" value="ECO:0007669"/>
    <property type="project" value="InterPro"/>
</dbReference>
<accession>A0AAV2DNN0</accession>
<dbReference type="Proteomes" id="UP001497516">
    <property type="component" value="Chromosome 3"/>
</dbReference>
<keyword evidence="3" id="KW-0472">Membrane</keyword>
<evidence type="ECO:0000259" key="4">
    <source>
        <dbReference type="Pfam" id="PF10181"/>
    </source>
</evidence>
<gene>
    <name evidence="5" type="ORF">LTRI10_LOCUS16858</name>
</gene>
<dbReference type="PANTHER" id="PTHR15231:SF1">
    <property type="entry name" value="PHOSPHATIDYLINOSITOL N-ACETYLGLUCOSAMINYLTRANSFERASE SUBUNIT H"/>
    <property type="match status" value="1"/>
</dbReference>
<evidence type="ECO:0000313" key="5">
    <source>
        <dbReference type="EMBL" id="CAL1375032.1"/>
    </source>
</evidence>
<evidence type="ECO:0000256" key="2">
    <source>
        <dbReference type="ARBA" id="ARBA00009610"/>
    </source>
</evidence>
<keyword evidence="3" id="KW-1133">Transmembrane helix</keyword>
<dbReference type="PANTHER" id="PTHR15231">
    <property type="entry name" value="PHOSPHATIDYLINOSITOL N-ACETYLGLUCOSAMINYLTRANSFERASE SUBUNIT H"/>
    <property type="match status" value="1"/>
</dbReference>
<sequence length="193" mass="21537">MNESSITTPRFTYINDQKGPSAAIDVHHVIVRQSNLKGLLVCLLALCFPANGLYLFLVLDKSPFILLWSLLLSSIVLKLGIGNSVVKESVVIMPRFGVQLETHYRSGRISRHFVPVSKIVKPVLLEHVSPVTCYWILSMILQKEEELTPVFKELHPPLKMLVPIWKALCGAVSGDKDSSLHLSVEDYGQSVFS</sequence>
<reference evidence="5 6" key="1">
    <citation type="submission" date="2024-04" db="EMBL/GenBank/DDBJ databases">
        <authorList>
            <person name="Fracassetti M."/>
        </authorList>
    </citation>
    <scope>NUCLEOTIDE SEQUENCE [LARGE SCALE GENOMIC DNA]</scope>
</reference>
<feature type="transmembrane region" description="Helical" evidence="3">
    <location>
        <begin position="38"/>
        <end position="59"/>
    </location>
</feature>
<feature type="transmembrane region" description="Helical" evidence="3">
    <location>
        <begin position="65"/>
        <end position="86"/>
    </location>
</feature>
<feature type="domain" description="Phosphatidylinositol N-acetylglucosaminyltransferase subunit H conserved" evidence="4">
    <location>
        <begin position="89"/>
        <end position="152"/>
    </location>
</feature>
<keyword evidence="3" id="KW-0812">Transmembrane</keyword>